<protein>
    <submittedName>
        <fullName evidence="1">Uncharacterized protein</fullName>
    </submittedName>
</protein>
<accession>A0A382AQP7</accession>
<gene>
    <name evidence="1" type="ORF">METZ01_LOCUS156217</name>
</gene>
<sequence length="32" mass="3835">MNILIINIFYILWGWFELTNLSHGLKIQSENN</sequence>
<name>A0A382AQP7_9ZZZZ</name>
<organism evidence="1">
    <name type="scientific">marine metagenome</name>
    <dbReference type="NCBI Taxonomy" id="408172"/>
    <lineage>
        <taxon>unclassified sequences</taxon>
        <taxon>metagenomes</taxon>
        <taxon>ecological metagenomes</taxon>
    </lineage>
</organism>
<reference evidence="1" key="1">
    <citation type="submission" date="2018-05" db="EMBL/GenBank/DDBJ databases">
        <authorList>
            <person name="Lanie J.A."/>
            <person name="Ng W.-L."/>
            <person name="Kazmierczak K.M."/>
            <person name="Andrzejewski T.M."/>
            <person name="Davidsen T.M."/>
            <person name="Wayne K.J."/>
            <person name="Tettelin H."/>
            <person name="Glass J.I."/>
            <person name="Rusch D."/>
            <person name="Podicherti R."/>
            <person name="Tsui H.-C.T."/>
            <person name="Winkler M.E."/>
        </authorList>
    </citation>
    <scope>NUCLEOTIDE SEQUENCE</scope>
</reference>
<proteinExistence type="predicted"/>
<dbReference type="EMBL" id="UINC01026252">
    <property type="protein sequence ID" value="SVB03363.1"/>
    <property type="molecule type" value="Genomic_DNA"/>
</dbReference>
<dbReference type="AlphaFoldDB" id="A0A382AQP7"/>
<evidence type="ECO:0000313" key="1">
    <source>
        <dbReference type="EMBL" id="SVB03363.1"/>
    </source>
</evidence>